<dbReference type="AlphaFoldDB" id="A0A9P4PPN0"/>
<evidence type="ECO:0000313" key="2">
    <source>
        <dbReference type="EMBL" id="KAF2446699.1"/>
    </source>
</evidence>
<keyword evidence="1" id="KW-1133">Transmembrane helix</keyword>
<evidence type="ECO:0000256" key="1">
    <source>
        <dbReference type="SAM" id="Phobius"/>
    </source>
</evidence>
<sequence length="226" mass="25017">MYLCMRPVDCSWRQTQRARVLDANRASHSSTVLLPSPLLHWSLSVVNYAGTAPTWELGVQNGETTFERQSDMRVEVLQGVLVGYTSLDDGQISEIATTTNNKIGMYNVLIRNCQLAGYLLYQCIRVPVASFDFFEGLQHIPSSLVPDVVIRRCHEFATLHISKITESAHVHCIPTLLGTFVLGLYIAVGVAIISYALFYVGTLFTMALLVACVMGGLFTQGTFSKF</sequence>
<dbReference type="EMBL" id="MU001497">
    <property type="protein sequence ID" value="KAF2446699.1"/>
    <property type="molecule type" value="Genomic_DNA"/>
</dbReference>
<keyword evidence="3" id="KW-1185">Reference proteome</keyword>
<reference evidence="2" key="1">
    <citation type="journal article" date="2020" name="Stud. Mycol.">
        <title>101 Dothideomycetes genomes: a test case for predicting lifestyles and emergence of pathogens.</title>
        <authorList>
            <person name="Haridas S."/>
            <person name="Albert R."/>
            <person name="Binder M."/>
            <person name="Bloem J."/>
            <person name="Labutti K."/>
            <person name="Salamov A."/>
            <person name="Andreopoulos B."/>
            <person name="Baker S."/>
            <person name="Barry K."/>
            <person name="Bills G."/>
            <person name="Bluhm B."/>
            <person name="Cannon C."/>
            <person name="Castanera R."/>
            <person name="Culley D."/>
            <person name="Daum C."/>
            <person name="Ezra D."/>
            <person name="Gonzalez J."/>
            <person name="Henrissat B."/>
            <person name="Kuo A."/>
            <person name="Liang C."/>
            <person name="Lipzen A."/>
            <person name="Lutzoni F."/>
            <person name="Magnuson J."/>
            <person name="Mondo S."/>
            <person name="Nolan M."/>
            <person name="Ohm R."/>
            <person name="Pangilinan J."/>
            <person name="Park H.-J."/>
            <person name="Ramirez L."/>
            <person name="Alfaro M."/>
            <person name="Sun H."/>
            <person name="Tritt A."/>
            <person name="Yoshinaga Y."/>
            <person name="Zwiers L.-H."/>
            <person name="Turgeon B."/>
            <person name="Goodwin S."/>
            <person name="Spatafora J."/>
            <person name="Crous P."/>
            <person name="Grigoriev I."/>
        </authorList>
    </citation>
    <scope>NUCLEOTIDE SEQUENCE</scope>
    <source>
        <strain evidence="2">CBS 690.94</strain>
    </source>
</reference>
<comment type="caution">
    <text evidence="2">The sequence shown here is derived from an EMBL/GenBank/DDBJ whole genome shotgun (WGS) entry which is preliminary data.</text>
</comment>
<feature type="transmembrane region" description="Helical" evidence="1">
    <location>
        <begin position="176"/>
        <end position="197"/>
    </location>
</feature>
<gene>
    <name evidence="2" type="ORF">P171DRAFT_237640</name>
</gene>
<organism evidence="2 3">
    <name type="scientific">Karstenula rhodostoma CBS 690.94</name>
    <dbReference type="NCBI Taxonomy" id="1392251"/>
    <lineage>
        <taxon>Eukaryota</taxon>
        <taxon>Fungi</taxon>
        <taxon>Dikarya</taxon>
        <taxon>Ascomycota</taxon>
        <taxon>Pezizomycotina</taxon>
        <taxon>Dothideomycetes</taxon>
        <taxon>Pleosporomycetidae</taxon>
        <taxon>Pleosporales</taxon>
        <taxon>Massarineae</taxon>
        <taxon>Didymosphaeriaceae</taxon>
        <taxon>Karstenula</taxon>
    </lineage>
</organism>
<name>A0A9P4PPN0_9PLEO</name>
<accession>A0A9P4PPN0</accession>
<evidence type="ECO:0000313" key="3">
    <source>
        <dbReference type="Proteomes" id="UP000799764"/>
    </source>
</evidence>
<feature type="transmembrane region" description="Helical" evidence="1">
    <location>
        <begin position="203"/>
        <end position="223"/>
    </location>
</feature>
<proteinExistence type="predicted"/>
<dbReference type="Proteomes" id="UP000799764">
    <property type="component" value="Unassembled WGS sequence"/>
</dbReference>
<protein>
    <submittedName>
        <fullName evidence="2">Uncharacterized protein</fullName>
    </submittedName>
</protein>
<keyword evidence="1" id="KW-0472">Membrane</keyword>
<keyword evidence="1" id="KW-0812">Transmembrane</keyword>